<keyword evidence="4" id="KW-1185">Reference proteome</keyword>
<reference evidence="3 4" key="1">
    <citation type="submission" date="2021-01" db="EMBL/GenBank/DDBJ databases">
        <title>Carboxyliciviraga sp.nov., isolated from coastal sediments.</title>
        <authorList>
            <person name="Lu D."/>
            <person name="Zhang T."/>
        </authorList>
    </citation>
    <scope>NUCLEOTIDE SEQUENCE [LARGE SCALE GENOMIC DNA]</scope>
    <source>
        <strain evidence="3 4">N1Y132</strain>
    </source>
</reference>
<gene>
    <name evidence="3" type="ORF">JIV24_01735</name>
</gene>
<feature type="chain" id="PRO_5045322688" evidence="2">
    <location>
        <begin position="31"/>
        <end position="88"/>
    </location>
</feature>
<proteinExistence type="predicted"/>
<comment type="caution">
    <text evidence="3">The sequence shown here is derived from an EMBL/GenBank/DDBJ whole genome shotgun (WGS) entry which is preliminary data.</text>
</comment>
<dbReference type="RefSeq" id="WP_200463272.1">
    <property type="nucleotide sequence ID" value="NZ_JAENRR010000002.1"/>
</dbReference>
<feature type="compositionally biased region" description="Basic and acidic residues" evidence="1">
    <location>
        <begin position="50"/>
        <end position="62"/>
    </location>
</feature>
<feature type="region of interest" description="Disordered" evidence="1">
    <location>
        <begin position="50"/>
        <end position="88"/>
    </location>
</feature>
<sequence length="88" mass="10007">MLLFNSISNRRVTAVTVLMLLAVAGLNAQAEKTDTCKIISHKKTVEVVEKEVSVKRSQPKEKKNTKKKKNNQNMESAFLFKQHSIHQL</sequence>
<dbReference type="Proteomes" id="UP000605676">
    <property type="component" value="Unassembled WGS sequence"/>
</dbReference>
<dbReference type="EMBL" id="JAENRR010000002">
    <property type="protein sequence ID" value="MBK3516042.1"/>
    <property type="molecule type" value="Genomic_DNA"/>
</dbReference>
<evidence type="ECO:0000256" key="1">
    <source>
        <dbReference type="SAM" id="MobiDB-lite"/>
    </source>
</evidence>
<protein>
    <submittedName>
        <fullName evidence="3">Uncharacterized protein</fullName>
    </submittedName>
</protein>
<accession>A0ABS1HEI6</accession>
<evidence type="ECO:0000256" key="2">
    <source>
        <dbReference type="SAM" id="SignalP"/>
    </source>
</evidence>
<evidence type="ECO:0000313" key="3">
    <source>
        <dbReference type="EMBL" id="MBK3516042.1"/>
    </source>
</evidence>
<feature type="signal peptide" evidence="2">
    <location>
        <begin position="1"/>
        <end position="30"/>
    </location>
</feature>
<keyword evidence="2" id="KW-0732">Signal</keyword>
<evidence type="ECO:0000313" key="4">
    <source>
        <dbReference type="Proteomes" id="UP000605676"/>
    </source>
</evidence>
<organism evidence="3 4">
    <name type="scientific">Carboxylicivirga marina</name>
    <dbReference type="NCBI Taxonomy" id="2800988"/>
    <lineage>
        <taxon>Bacteria</taxon>
        <taxon>Pseudomonadati</taxon>
        <taxon>Bacteroidota</taxon>
        <taxon>Bacteroidia</taxon>
        <taxon>Marinilabiliales</taxon>
        <taxon>Marinilabiliaceae</taxon>
        <taxon>Carboxylicivirga</taxon>
    </lineage>
</organism>
<name>A0ABS1HEI6_9BACT</name>